<dbReference type="AlphaFoldDB" id="A0A445KM00"/>
<proteinExistence type="predicted"/>
<dbReference type="Pfam" id="PF14372">
    <property type="entry name" value="hAT-like_RNase-H"/>
    <property type="match status" value="1"/>
</dbReference>
<dbReference type="SMART" id="SM00614">
    <property type="entry name" value="ZnF_BED"/>
    <property type="match status" value="1"/>
</dbReference>
<dbReference type="GO" id="GO:0061630">
    <property type="term" value="F:ubiquitin protein ligase activity"/>
    <property type="evidence" value="ECO:0007669"/>
    <property type="project" value="UniProtKB-EC"/>
</dbReference>
<reference evidence="8 9" key="1">
    <citation type="submission" date="2018-09" db="EMBL/GenBank/DDBJ databases">
        <title>A high-quality reference genome of wild soybean provides a powerful tool to mine soybean genomes.</title>
        <authorList>
            <person name="Xie M."/>
            <person name="Chung C.Y.L."/>
            <person name="Li M.-W."/>
            <person name="Wong F.-L."/>
            <person name="Chan T.-F."/>
            <person name="Lam H.-M."/>
        </authorList>
    </citation>
    <scope>NUCLEOTIDE SEQUENCE [LARGE SCALE GENOMIC DNA]</scope>
    <source>
        <strain evidence="9">cv. W05</strain>
        <tissue evidence="8">Hypocotyl of etiolated seedlings</tissue>
    </source>
</reference>
<evidence type="ECO:0000256" key="6">
    <source>
        <dbReference type="SAM" id="MobiDB-lite"/>
    </source>
</evidence>
<feature type="region of interest" description="Disordered" evidence="6">
    <location>
        <begin position="1"/>
        <end position="21"/>
    </location>
</feature>
<dbReference type="InterPro" id="IPR058678">
    <property type="entry name" value="ARM_PUB"/>
</dbReference>
<dbReference type="InterPro" id="IPR003613">
    <property type="entry name" value="Ubox_domain"/>
</dbReference>
<dbReference type="Proteomes" id="UP000289340">
    <property type="component" value="Chromosome 5"/>
</dbReference>
<name>A0A445KM00_GLYSO</name>
<dbReference type="SUPFAM" id="SSF53098">
    <property type="entry name" value="Ribonuclease H-like"/>
    <property type="match status" value="1"/>
</dbReference>
<protein>
    <recommendedName>
        <fullName evidence="3">RING-type E3 ubiquitin transferase</fullName>
        <ecNumber evidence="3">2.3.2.27</ecNumber>
    </recommendedName>
</protein>
<dbReference type="InterPro" id="IPR012337">
    <property type="entry name" value="RNaseH-like_sf"/>
</dbReference>
<dbReference type="Pfam" id="PF25598">
    <property type="entry name" value="ARM_PUB"/>
    <property type="match status" value="1"/>
</dbReference>
<dbReference type="Gene3D" id="1.25.10.10">
    <property type="entry name" value="Leucine-rich Repeat Variant"/>
    <property type="match status" value="1"/>
</dbReference>
<dbReference type="InterPro" id="IPR008906">
    <property type="entry name" value="HATC_C_dom"/>
</dbReference>
<dbReference type="GO" id="GO:0003677">
    <property type="term" value="F:DNA binding"/>
    <property type="evidence" value="ECO:0007669"/>
    <property type="project" value="UniProtKB-KW"/>
</dbReference>
<dbReference type="Pfam" id="PF04564">
    <property type="entry name" value="U-box"/>
    <property type="match status" value="1"/>
</dbReference>
<keyword evidence="4" id="KW-0808">Transferase</keyword>
<sequence length="919" mass="102392">MEEAKNSPNIEEVEDVERSPNKRGLTSAAWTHFKRKKIEGKRKAICKYCEKKLGGDTRLGTKHLHDNIRTCKLRTVRGPKQSILKTLQQSLSSVGDRGESILVGNYTFNQDATRMELTKMIALHEYPLAMVDHIGFRRFCNVVQPLFKVISRNTLKLDILKFYESERAKTMKLIQKNSSRIAITTDMWTASNQNKGYITITAPFIDNNWNLQSRLMSTIQGMTDSMIPKFEKYWGMINGVMAIRVILDPRLKMKLLNYFFPLMYGSESTNQLNKVTKLLEDLVSEYQSREKRNTSVSTSSSIVPGLDNNGGKVDWSSNFLKYVKETSSGDCVKSELDLYLEEPVLFNQSNISNFDILGYWKNIGVKYPTLQRIVKEFLAIPISTVASESVFSIGGQFLTPHRSKLNEDTVEALMCSQDWLRNEIEGSLKSKMEFCSIVDDADTTTPTGVSVSHCSDFGFLVSLQSWFLFPKGVLKMPMFEPHCKRGGVEGQILDLDTAVKDGVLGGGVDTGVVGTGVGEKLDLGKMIEELDLCEVPSVFICPISLEPMQDPVTLCTGQTYERCNILKWFSLGHFTCPTTMQELWDGSLTPNTTLHRLISTWFSQKYLVMKKRSEDVQGRVLEIVETLKKVKGQARVSALKELHQVVAAHATARKALVDGGGVSVVSSLLSPFTSHTVGAEVIGVLVSLSLDCESKRSLVQPAKVSLMVDILNEGSIETKINCTWLIETLIEEKDFQMVIFRSHSLLVGLMRLVKDKRHTNGICSGLRLLRTLCLHSEVKSLLVSIGAVSQLVQLLPGLEHECLELALSILDALASVPEGILALKDCSNTIPVMVKLLMRVSENCTQYALSILWSVCNVAPDECSLIAVEAGLAAKLLLVIQSGCNPILKQQSTELLKLCSLNYSDTIFISKCKLTRTIQ</sequence>
<accession>A0A445KM00</accession>
<comment type="pathway">
    <text evidence="2">Protein modification; protein ubiquitination.</text>
</comment>
<dbReference type="InterPro" id="IPR052035">
    <property type="entry name" value="ZnF_BED_domain_contain"/>
</dbReference>
<dbReference type="CDD" id="cd16664">
    <property type="entry name" value="RING-Ubox_PUB"/>
    <property type="match status" value="1"/>
</dbReference>
<dbReference type="InterPro" id="IPR016024">
    <property type="entry name" value="ARM-type_fold"/>
</dbReference>
<evidence type="ECO:0000313" key="8">
    <source>
        <dbReference type="EMBL" id="RZC11917.1"/>
    </source>
</evidence>
<keyword evidence="5" id="KW-0238">DNA-binding</keyword>
<gene>
    <name evidence="8" type="ORF">D0Y65_011922</name>
</gene>
<evidence type="ECO:0000313" key="9">
    <source>
        <dbReference type="Proteomes" id="UP000289340"/>
    </source>
</evidence>
<evidence type="ECO:0000256" key="2">
    <source>
        <dbReference type="ARBA" id="ARBA00004906"/>
    </source>
</evidence>
<dbReference type="Gene3D" id="3.30.40.10">
    <property type="entry name" value="Zinc/RING finger domain, C3HC4 (zinc finger)"/>
    <property type="match status" value="1"/>
</dbReference>
<dbReference type="GO" id="GO:0016567">
    <property type="term" value="P:protein ubiquitination"/>
    <property type="evidence" value="ECO:0007669"/>
    <property type="project" value="UniProtKB-UniPathway"/>
</dbReference>
<dbReference type="PANTHER" id="PTHR46481:SF11">
    <property type="entry name" value="ZINC FINGER BED DOMAIN-CONTAINING PROTEIN RICESLEEPER 2-LIKE"/>
    <property type="match status" value="1"/>
</dbReference>
<evidence type="ECO:0000256" key="3">
    <source>
        <dbReference type="ARBA" id="ARBA00012483"/>
    </source>
</evidence>
<dbReference type="PANTHER" id="PTHR46481">
    <property type="entry name" value="ZINC FINGER BED DOMAIN-CONTAINING PROTEIN 4"/>
    <property type="match status" value="1"/>
</dbReference>
<dbReference type="SMART" id="SM00504">
    <property type="entry name" value="Ubox"/>
    <property type="match status" value="1"/>
</dbReference>
<dbReference type="PROSITE" id="PS51698">
    <property type="entry name" value="U_BOX"/>
    <property type="match status" value="1"/>
</dbReference>
<dbReference type="InterPro" id="IPR011989">
    <property type="entry name" value="ARM-like"/>
</dbReference>
<feature type="domain" description="U-box" evidence="7">
    <location>
        <begin position="534"/>
        <end position="608"/>
    </location>
</feature>
<keyword evidence="9" id="KW-1185">Reference proteome</keyword>
<dbReference type="InterPro" id="IPR025525">
    <property type="entry name" value="hAT-like_transposase_RNase-H"/>
</dbReference>
<dbReference type="SUPFAM" id="SSF48371">
    <property type="entry name" value="ARM repeat"/>
    <property type="match status" value="1"/>
</dbReference>
<dbReference type="SUPFAM" id="SSF57850">
    <property type="entry name" value="RING/U-box"/>
    <property type="match status" value="1"/>
</dbReference>
<comment type="catalytic activity">
    <reaction evidence="1">
        <text>S-ubiquitinyl-[E2 ubiquitin-conjugating enzyme]-L-cysteine + [acceptor protein]-L-lysine = [E2 ubiquitin-conjugating enzyme]-L-cysteine + N(6)-ubiquitinyl-[acceptor protein]-L-lysine.</text>
        <dbReference type="EC" id="2.3.2.27"/>
    </reaction>
</comment>
<organism evidence="8 9">
    <name type="scientific">Glycine soja</name>
    <name type="common">Wild soybean</name>
    <dbReference type="NCBI Taxonomy" id="3848"/>
    <lineage>
        <taxon>Eukaryota</taxon>
        <taxon>Viridiplantae</taxon>
        <taxon>Streptophyta</taxon>
        <taxon>Embryophyta</taxon>
        <taxon>Tracheophyta</taxon>
        <taxon>Spermatophyta</taxon>
        <taxon>Magnoliopsida</taxon>
        <taxon>eudicotyledons</taxon>
        <taxon>Gunneridae</taxon>
        <taxon>Pentapetalae</taxon>
        <taxon>rosids</taxon>
        <taxon>fabids</taxon>
        <taxon>Fabales</taxon>
        <taxon>Fabaceae</taxon>
        <taxon>Papilionoideae</taxon>
        <taxon>50 kb inversion clade</taxon>
        <taxon>NPAAA clade</taxon>
        <taxon>indigoferoid/millettioid clade</taxon>
        <taxon>Phaseoleae</taxon>
        <taxon>Glycine</taxon>
        <taxon>Glycine subgen. Soja</taxon>
    </lineage>
</organism>
<evidence type="ECO:0000256" key="5">
    <source>
        <dbReference type="ARBA" id="ARBA00023125"/>
    </source>
</evidence>
<dbReference type="InterPro" id="IPR013083">
    <property type="entry name" value="Znf_RING/FYVE/PHD"/>
</dbReference>
<evidence type="ECO:0000256" key="4">
    <source>
        <dbReference type="ARBA" id="ARBA00022679"/>
    </source>
</evidence>
<dbReference type="InterPro" id="IPR045210">
    <property type="entry name" value="RING-Ubox_PUB"/>
</dbReference>
<dbReference type="EMBL" id="QZWG01000005">
    <property type="protein sequence ID" value="RZC11917.1"/>
    <property type="molecule type" value="Genomic_DNA"/>
</dbReference>
<dbReference type="UniPathway" id="UPA00143"/>
<evidence type="ECO:0000256" key="1">
    <source>
        <dbReference type="ARBA" id="ARBA00000900"/>
    </source>
</evidence>
<comment type="caution">
    <text evidence="8">The sequence shown here is derived from an EMBL/GenBank/DDBJ whole genome shotgun (WGS) entry which is preliminary data.</text>
</comment>
<evidence type="ECO:0000259" key="7">
    <source>
        <dbReference type="PROSITE" id="PS51698"/>
    </source>
</evidence>
<dbReference type="Pfam" id="PF05699">
    <property type="entry name" value="Dimer_Tnp_hAT"/>
    <property type="match status" value="1"/>
</dbReference>
<dbReference type="EC" id="2.3.2.27" evidence="3"/>
<dbReference type="GO" id="GO:0046983">
    <property type="term" value="F:protein dimerization activity"/>
    <property type="evidence" value="ECO:0007669"/>
    <property type="project" value="InterPro"/>
</dbReference>